<protein>
    <submittedName>
        <fullName evidence="1">Kinase-like domain-containing protein</fullName>
    </submittedName>
</protein>
<proteinExistence type="predicted"/>
<dbReference type="SUPFAM" id="SSF81901">
    <property type="entry name" value="HCP-like"/>
    <property type="match status" value="1"/>
</dbReference>
<reference evidence="1" key="1">
    <citation type="submission" date="2019-10" db="EMBL/GenBank/DDBJ databases">
        <title>Conservation and host-specific expression of non-tandemly repeated heterogenous ribosome RNA gene in arbuscular mycorrhizal fungi.</title>
        <authorList>
            <person name="Maeda T."/>
            <person name="Kobayashi Y."/>
            <person name="Nakagawa T."/>
            <person name="Ezawa T."/>
            <person name="Yamaguchi K."/>
            <person name="Bino T."/>
            <person name="Nishimoto Y."/>
            <person name="Shigenobu S."/>
            <person name="Kawaguchi M."/>
        </authorList>
    </citation>
    <scope>NUCLEOTIDE SEQUENCE</scope>
    <source>
        <strain evidence="1">HR1</strain>
    </source>
</reference>
<sequence length="89" mass="10424">MHNIVEITKYYLYMRREVPEKDSKKAIFWIQKAAENGSEFAYDNLARMSYELGIGSDVLYEKSAEKGFINAKFHLRYCYINGIGTKIDK</sequence>
<dbReference type="Proteomes" id="UP000615446">
    <property type="component" value="Unassembled WGS sequence"/>
</dbReference>
<keyword evidence="1" id="KW-0418">Kinase</keyword>
<dbReference type="Gene3D" id="1.25.40.10">
    <property type="entry name" value="Tetratricopeptide repeat domain"/>
    <property type="match status" value="1"/>
</dbReference>
<organism evidence="1 2">
    <name type="scientific">Rhizophagus clarus</name>
    <dbReference type="NCBI Taxonomy" id="94130"/>
    <lineage>
        <taxon>Eukaryota</taxon>
        <taxon>Fungi</taxon>
        <taxon>Fungi incertae sedis</taxon>
        <taxon>Mucoromycota</taxon>
        <taxon>Glomeromycotina</taxon>
        <taxon>Glomeromycetes</taxon>
        <taxon>Glomerales</taxon>
        <taxon>Glomeraceae</taxon>
        <taxon>Rhizophagus</taxon>
    </lineage>
</organism>
<dbReference type="AlphaFoldDB" id="A0A8H3QNQ4"/>
<dbReference type="GO" id="GO:0016301">
    <property type="term" value="F:kinase activity"/>
    <property type="evidence" value="ECO:0007669"/>
    <property type="project" value="UniProtKB-KW"/>
</dbReference>
<dbReference type="EMBL" id="BLAL01000160">
    <property type="protein sequence ID" value="GES86523.1"/>
    <property type="molecule type" value="Genomic_DNA"/>
</dbReference>
<keyword evidence="1" id="KW-0808">Transferase</keyword>
<gene>
    <name evidence="1" type="ORF">RCL2_001357900</name>
</gene>
<comment type="caution">
    <text evidence="1">The sequence shown here is derived from an EMBL/GenBank/DDBJ whole genome shotgun (WGS) entry which is preliminary data.</text>
</comment>
<evidence type="ECO:0000313" key="2">
    <source>
        <dbReference type="Proteomes" id="UP000615446"/>
    </source>
</evidence>
<evidence type="ECO:0000313" key="1">
    <source>
        <dbReference type="EMBL" id="GES86523.1"/>
    </source>
</evidence>
<accession>A0A8H3QNQ4</accession>
<dbReference type="InterPro" id="IPR011990">
    <property type="entry name" value="TPR-like_helical_dom_sf"/>
</dbReference>
<name>A0A8H3QNQ4_9GLOM</name>